<gene>
    <name evidence="2" type="ORF">Cgig2_014247</name>
</gene>
<organism evidence="2 3">
    <name type="scientific">Carnegiea gigantea</name>
    <dbReference type="NCBI Taxonomy" id="171969"/>
    <lineage>
        <taxon>Eukaryota</taxon>
        <taxon>Viridiplantae</taxon>
        <taxon>Streptophyta</taxon>
        <taxon>Embryophyta</taxon>
        <taxon>Tracheophyta</taxon>
        <taxon>Spermatophyta</taxon>
        <taxon>Magnoliopsida</taxon>
        <taxon>eudicotyledons</taxon>
        <taxon>Gunneridae</taxon>
        <taxon>Pentapetalae</taxon>
        <taxon>Caryophyllales</taxon>
        <taxon>Cactineae</taxon>
        <taxon>Cactaceae</taxon>
        <taxon>Cactoideae</taxon>
        <taxon>Echinocereeae</taxon>
        <taxon>Carnegiea</taxon>
    </lineage>
</organism>
<evidence type="ECO:0000313" key="2">
    <source>
        <dbReference type="EMBL" id="KAJ8435666.1"/>
    </source>
</evidence>
<accession>A0A9Q1K3A0</accession>
<dbReference type="Proteomes" id="UP001153076">
    <property type="component" value="Unassembled WGS sequence"/>
</dbReference>
<sequence>MNLLRSHEEMRHFEQLAGYKSVQSQHDVEVDGDATQPDTEHQGEPQQPNSQPIGHTIEPQSTRTPLHPNRDGTCRNKGKQKQTSWVWNFFTTVSVSNVPRQFKTVCEVWKRTPNGELEQWHDDSGISLNQAQIFGFPGANPAQFTTTGISPGLTRCTYEKANSCFTNSYTELLN</sequence>
<dbReference type="AlphaFoldDB" id="A0A9Q1K3A0"/>
<protein>
    <submittedName>
        <fullName evidence="2">Uncharacterized protein</fullName>
    </submittedName>
</protein>
<feature type="region of interest" description="Disordered" evidence="1">
    <location>
        <begin position="19"/>
        <end position="79"/>
    </location>
</feature>
<feature type="compositionally biased region" description="Polar residues" evidence="1">
    <location>
        <begin position="44"/>
        <end position="64"/>
    </location>
</feature>
<evidence type="ECO:0000256" key="1">
    <source>
        <dbReference type="SAM" id="MobiDB-lite"/>
    </source>
</evidence>
<evidence type="ECO:0000313" key="3">
    <source>
        <dbReference type="Proteomes" id="UP001153076"/>
    </source>
</evidence>
<name>A0A9Q1K3A0_9CARY</name>
<reference evidence="2" key="1">
    <citation type="submission" date="2022-04" db="EMBL/GenBank/DDBJ databases">
        <title>Carnegiea gigantea Genome sequencing and assembly v2.</title>
        <authorList>
            <person name="Copetti D."/>
            <person name="Sanderson M.J."/>
            <person name="Burquez A."/>
            <person name="Wojciechowski M.F."/>
        </authorList>
    </citation>
    <scope>NUCLEOTIDE SEQUENCE</scope>
    <source>
        <strain evidence="2">SGP5-SGP5p</strain>
        <tissue evidence="2">Aerial part</tissue>
    </source>
</reference>
<proteinExistence type="predicted"/>
<comment type="caution">
    <text evidence="2">The sequence shown here is derived from an EMBL/GenBank/DDBJ whole genome shotgun (WGS) entry which is preliminary data.</text>
</comment>
<keyword evidence="3" id="KW-1185">Reference proteome</keyword>
<dbReference type="EMBL" id="JAKOGI010000395">
    <property type="protein sequence ID" value="KAJ8435666.1"/>
    <property type="molecule type" value="Genomic_DNA"/>
</dbReference>